<proteinExistence type="predicted"/>
<keyword evidence="1" id="KW-1133">Transmembrane helix</keyword>
<accession>A0A1Y1XLQ7</accession>
<reference evidence="2 3" key="2">
    <citation type="submission" date="2016-08" db="EMBL/GenBank/DDBJ databases">
        <title>Pervasive Adenine N6-methylation of Active Genes in Fungi.</title>
        <authorList>
            <consortium name="DOE Joint Genome Institute"/>
            <person name="Mondo S.J."/>
            <person name="Dannebaum R.O."/>
            <person name="Kuo R.C."/>
            <person name="Labutti K."/>
            <person name="Haridas S."/>
            <person name="Kuo A."/>
            <person name="Salamov A."/>
            <person name="Ahrendt S.R."/>
            <person name="Lipzen A."/>
            <person name="Sullivan W."/>
            <person name="Andreopoulos W.B."/>
            <person name="Clum A."/>
            <person name="Lindquist E."/>
            <person name="Daum C."/>
            <person name="Ramamoorthy G.K."/>
            <person name="Gryganskyi A."/>
            <person name="Culley D."/>
            <person name="Magnuson J.K."/>
            <person name="James T.Y."/>
            <person name="O'Malley M.A."/>
            <person name="Stajich J.E."/>
            <person name="Spatafora J.W."/>
            <person name="Visel A."/>
            <person name="Grigoriev I.V."/>
        </authorList>
    </citation>
    <scope>NUCLEOTIDE SEQUENCE [LARGE SCALE GENOMIC DNA]</scope>
    <source>
        <strain evidence="2 3">S4</strain>
    </source>
</reference>
<evidence type="ECO:0000313" key="3">
    <source>
        <dbReference type="Proteomes" id="UP000193944"/>
    </source>
</evidence>
<evidence type="ECO:0000256" key="1">
    <source>
        <dbReference type="SAM" id="Phobius"/>
    </source>
</evidence>
<evidence type="ECO:0000313" key="2">
    <source>
        <dbReference type="EMBL" id="ORX86284.1"/>
    </source>
</evidence>
<name>A0A1Y1XLQ7_9FUNG</name>
<organism evidence="2 3">
    <name type="scientific">Anaeromyces robustus</name>
    <dbReference type="NCBI Taxonomy" id="1754192"/>
    <lineage>
        <taxon>Eukaryota</taxon>
        <taxon>Fungi</taxon>
        <taxon>Fungi incertae sedis</taxon>
        <taxon>Chytridiomycota</taxon>
        <taxon>Chytridiomycota incertae sedis</taxon>
        <taxon>Neocallimastigomycetes</taxon>
        <taxon>Neocallimastigales</taxon>
        <taxon>Neocallimastigaceae</taxon>
        <taxon>Anaeromyces</taxon>
    </lineage>
</organism>
<dbReference type="Proteomes" id="UP000193944">
    <property type="component" value="Unassembled WGS sequence"/>
</dbReference>
<keyword evidence="3" id="KW-1185">Reference proteome</keyword>
<protein>
    <submittedName>
        <fullName evidence="2">Uncharacterized protein</fullName>
    </submittedName>
</protein>
<keyword evidence="1" id="KW-0472">Membrane</keyword>
<sequence length="79" mass="8921">MLLLSIFRRELTSSAIIEIVFWLLLIVGITQQIISNGEDFVNKPSLIRPAYTSSASSQEYGRGAPIQLNDINIRKDKEK</sequence>
<keyword evidence="1" id="KW-0812">Transmembrane</keyword>
<feature type="transmembrane region" description="Helical" evidence="1">
    <location>
        <begin position="12"/>
        <end position="34"/>
    </location>
</feature>
<dbReference type="STRING" id="1754192.A0A1Y1XLQ7"/>
<dbReference type="AlphaFoldDB" id="A0A1Y1XLQ7"/>
<dbReference type="EMBL" id="MCFG01000023">
    <property type="protein sequence ID" value="ORX86284.1"/>
    <property type="molecule type" value="Genomic_DNA"/>
</dbReference>
<reference evidence="2 3" key="1">
    <citation type="submission" date="2016-08" db="EMBL/GenBank/DDBJ databases">
        <title>A Parts List for Fungal Cellulosomes Revealed by Comparative Genomics.</title>
        <authorList>
            <consortium name="DOE Joint Genome Institute"/>
            <person name="Haitjema C.H."/>
            <person name="Gilmore S.P."/>
            <person name="Henske J.K."/>
            <person name="Solomon K.V."/>
            <person name="De Groot R."/>
            <person name="Kuo A."/>
            <person name="Mondo S.J."/>
            <person name="Salamov A.A."/>
            <person name="Labutti K."/>
            <person name="Zhao Z."/>
            <person name="Chiniquy J."/>
            <person name="Barry K."/>
            <person name="Brewer H.M."/>
            <person name="Purvine S.O."/>
            <person name="Wright A.T."/>
            <person name="Boxma B."/>
            <person name="Van Alen T."/>
            <person name="Hackstein J.H."/>
            <person name="Baker S.E."/>
            <person name="Grigoriev I.V."/>
            <person name="O'Malley M.A."/>
        </authorList>
    </citation>
    <scope>NUCLEOTIDE SEQUENCE [LARGE SCALE GENOMIC DNA]</scope>
    <source>
        <strain evidence="2 3">S4</strain>
    </source>
</reference>
<comment type="caution">
    <text evidence="2">The sequence shown here is derived from an EMBL/GenBank/DDBJ whole genome shotgun (WGS) entry which is preliminary data.</text>
</comment>
<gene>
    <name evidence="2" type="ORF">BCR32DRAFT_55017</name>
</gene>